<feature type="domain" description="Carrier" evidence="6">
    <location>
        <begin position="1398"/>
        <end position="1475"/>
    </location>
</feature>
<organism evidence="9 10">
    <name type="scientific">Xylaria grammica</name>
    <dbReference type="NCBI Taxonomy" id="363999"/>
    <lineage>
        <taxon>Eukaryota</taxon>
        <taxon>Fungi</taxon>
        <taxon>Dikarya</taxon>
        <taxon>Ascomycota</taxon>
        <taxon>Pezizomycotina</taxon>
        <taxon>Sordariomycetes</taxon>
        <taxon>Xylariomycetidae</taxon>
        <taxon>Xylariales</taxon>
        <taxon>Xylariaceae</taxon>
        <taxon>Xylaria</taxon>
    </lineage>
</organism>
<dbReference type="InterPro" id="IPR014031">
    <property type="entry name" value="Ketoacyl_synth_C"/>
</dbReference>
<dbReference type="InterPro" id="IPR049900">
    <property type="entry name" value="PKS_mFAS_DH"/>
</dbReference>
<protein>
    <submittedName>
        <fullName evidence="9">Uncharacterized protein</fullName>
    </submittedName>
</protein>
<keyword evidence="4" id="KW-0511">Multifunctional enzyme</keyword>
<dbReference type="SUPFAM" id="SSF53901">
    <property type="entry name" value="Thiolase-like"/>
    <property type="match status" value="1"/>
</dbReference>
<dbReference type="PROSITE" id="PS52004">
    <property type="entry name" value="KS3_2"/>
    <property type="match status" value="1"/>
</dbReference>
<sequence length="1864" mass="203088">MCTFRSEDSWSIPKFQGVQGFCLGFLSATAIASSKNFSTSIRLAACIGAVVEADLRSRTGGIKSLSGFISEGVADYTKQLGQFGVAAKEIGLNGAYHSARHTEAAEALIRMLNDKDGLRLQYEGELIYPLRSNANSQIIGSEPLHEVAVRTILCNRAHWYQVVRDSLDYLQNTTVHPLPIGKGSFVPTAIASRKNTGPLSQAAPSQAPETGDRWTDEIAVIGMSCRYPSADSPSEFWDLLCGGKTGIGKISPARFNVVDCRDRVNNLEYWGNFLGDNVVGTFGHKFFGLSSREAKSMDPQQRIALQVAYEALESSGYYRNESRPDDVGCYLGVLSVDYEDNVESEDATAFSALGTLRAFSLLAKDCSMALAGGVNVITSPSMFQNLAGASFLSPTGASKAFDASANGYCRGEGAGILVLKRLSTALADGDLVLGVIAGSAVNQGSNCSAIQVPHSGSQHKLYRRALSRGAVNASDVTYVEAHGTGTAVGDPIEYESVKMAFGDPDAQSGLYLGSVKDNIGHTGSASGVAGLIKCLLMMEHGVIPKQAGFSRLNPKISPSKRITIPQSNLNWQRPHVALVANYGAAGSNAAVVLRESGLQADQKIQSIVSSQACPFLLSSKSEESLSSYIAALKNWFPGKAAPFANVAFNISRRQNTDFHHRVAFTASNDEDLANKLESVLKSSSPTLQSGKKPIILCFGGQNGRTATFSKGLYDSTKLLKTYMDQCDATYRSLGFDSIFPGVFQSTPVDDIVSLHSILFAIQYSTAMAWINSGAEVDTLLGHSFGQLTALAVAGSITLKDASKLVLGRARLLQQKCATDSGQMISLECDVKDLDSMINSINSRAGCHVEIACYNGPNNFVTGGNASSTKALQEECAILNLKSRALENTHAYHTHAVDAILSELKTLAESISIQQPKIKVETCSKGSAWPTITGELIASHTQAGSGSFIVPMARRALPASTKADNVFLPLNLGSESAVANLSEATCELWKSGSSTQFWQFHKCQYGDWKYMSVPNYQFEKSHHWIEYRPSSRGFMASDPSKTMRSGDSLLKALSGSFDAGNAAFEVNTSHFTFQLAVNGHAVGGQSICPTSTYIEIVTSAIQSVVGSKTQQWLPRIHNLFVGTPCKLHTAYPLRVTLIKKQGQAWDFRISSEDGTSNPAVHASGLVKLVSAQDPLTEERLRLIKRLTGHATVGHFESSQVSSVSGPMVYELLKNTIDYAPYYRGVHSITASGYNALGTVSLSQNTFVKTNTLTCDSIALENFLLVPAIQLNYLSINRLGKSIFTCVHIEEIVFSEAFLSSCKDNGSWTVYSKHEIGEKNSYITDIFVYDAQSGNVAVVIMGATFQSVQQKALNTARAMVKRANLECVELSRDLNDGYSDEESPLETVVDEQEQALQPVSSQSQTLGQLQEMLAEVMEIPLSEILPTSTFDEIGIDSLMVTEVIAEINKRFNKPLTPAEFNKLPDVRSLSVFIDGGHGLGQETEDEKPSARGSFAEICQKKFMENRSISQYVEETGFTNFFRDIFPLQMDLVIAYIAEAFGVLGCSPAELQEGENAKSFNFVPQHTKLVAELYDILIEYGIFTSEDGSYVRTAKPTPAESASVLHERLLKYSIHESETKLLHYTAHRLADCLSGAADPIALLFKNAGSRALWENVYTDSPIFKMCTLPFAEYLVGVLQNTDPSQEIRILELGAGTGGTTKHLIERLAATDRNFTYTFTDLSPSLVAAARRRFAKYPFMKFEVIDMEKEPDKKFHGAFDIIFGASCIHATRDLVVSTTNIRKMLQPSGILCLLELTRNLPWFSLVFGLLEGWWLFEDNRDHVLVPETHWQGKLRKAGFQYVDWTSSPHKESEIYRVIVASPASTRFS</sequence>
<keyword evidence="1" id="KW-0596">Phosphopantetheine</keyword>
<keyword evidence="2" id="KW-0597">Phosphoprotein</keyword>
<evidence type="ECO:0000259" key="6">
    <source>
        <dbReference type="PROSITE" id="PS50075"/>
    </source>
</evidence>
<dbReference type="SMART" id="SM00827">
    <property type="entry name" value="PKS_AT"/>
    <property type="match status" value="1"/>
</dbReference>
<dbReference type="InterPro" id="IPR036736">
    <property type="entry name" value="ACP-like_sf"/>
</dbReference>
<evidence type="ECO:0000259" key="7">
    <source>
        <dbReference type="PROSITE" id="PS52004"/>
    </source>
</evidence>
<name>A0A439DJ18_9PEZI</name>
<feature type="region of interest" description="C-terminal hotdog fold" evidence="5">
    <location>
        <begin position="1199"/>
        <end position="1352"/>
    </location>
</feature>
<dbReference type="PROSITE" id="PS50075">
    <property type="entry name" value="CARRIER"/>
    <property type="match status" value="1"/>
</dbReference>
<dbReference type="InterPro" id="IPR020841">
    <property type="entry name" value="PKS_Beta-ketoAc_synthase_dom"/>
</dbReference>
<dbReference type="STRING" id="363999.A0A439DJ18"/>
<dbReference type="Pfam" id="PF18558">
    <property type="entry name" value="HTH_51"/>
    <property type="match status" value="1"/>
</dbReference>
<evidence type="ECO:0000313" key="9">
    <source>
        <dbReference type="EMBL" id="RWA14363.1"/>
    </source>
</evidence>
<gene>
    <name evidence="9" type="ORF">EKO27_g754</name>
</gene>
<dbReference type="Gene3D" id="1.10.1200.10">
    <property type="entry name" value="ACP-like"/>
    <property type="match status" value="1"/>
</dbReference>
<dbReference type="InterPro" id="IPR016039">
    <property type="entry name" value="Thiolase-like"/>
</dbReference>
<dbReference type="Gene3D" id="3.30.70.3290">
    <property type="match status" value="1"/>
</dbReference>
<dbReference type="InterPro" id="IPR009081">
    <property type="entry name" value="PP-bd_ACP"/>
</dbReference>
<dbReference type="InterPro" id="IPR041068">
    <property type="entry name" value="HTH_51"/>
</dbReference>
<dbReference type="Gene3D" id="3.40.50.150">
    <property type="entry name" value="Vaccinia Virus protein VP39"/>
    <property type="match status" value="1"/>
</dbReference>
<proteinExistence type="predicted"/>
<dbReference type="PANTHER" id="PTHR43775">
    <property type="entry name" value="FATTY ACID SYNTHASE"/>
    <property type="match status" value="1"/>
</dbReference>
<dbReference type="Pfam" id="PF00698">
    <property type="entry name" value="Acyl_transf_1"/>
    <property type="match status" value="1"/>
</dbReference>
<dbReference type="PROSITE" id="PS52019">
    <property type="entry name" value="PKS_MFAS_DH"/>
    <property type="match status" value="1"/>
</dbReference>
<dbReference type="SUPFAM" id="SSF52151">
    <property type="entry name" value="FabD/lysophospholipase-like"/>
    <property type="match status" value="2"/>
</dbReference>
<dbReference type="CDD" id="cd00833">
    <property type="entry name" value="PKS"/>
    <property type="match status" value="1"/>
</dbReference>
<reference evidence="9 10" key="1">
    <citation type="submission" date="2018-12" db="EMBL/GenBank/DDBJ databases">
        <title>Draft genome sequence of Xylaria grammica IHI A82.</title>
        <authorList>
            <person name="Buettner E."/>
            <person name="Kellner H."/>
        </authorList>
    </citation>
    <scope>NUCLEOTIDE SEQUENCE [LARGE SCALE GENOMIC DNA]</scope>
    <source>
        <strain evidence="9 10">IHI A82</strain>
    </source>
</reference>
<dbReference type="InterPro" id="IPR020806">
    <property type="entry name" value="PKS_PP-bd"/>
</dbReference>
<dbReference type="InterPro" id="IPR014043">
    <property type="entry name" value="Acyl_transferase_dom"/>
</dbReference>
<feature type="domain" description="Ketosynthase family 3 (KS3)" evidence="7">
    <location>
        <begin position="215"/>
        <end position="595"/>
    </location>
</feature>
<feature type="domain" description="PKS/mFAS DH" evidence="8">
    <location>
        <begin position="1046"/>
        <end position="1352"/>
    </location>
</feature>
<dbReference type="GO" id="GO:0006633">
    <property type="term" value="P:fatty acid biosynthetic process"/>
    <property type="evidence" value="ECO:0007669"/>
    <property type="project" value="TreeGrafter"/>
</dbReference>
<dbReference type="SUPFAM" id="SSF53335">
    <property type="entry name" value="S-adenosyl-L-methionine-dependent methyltransferases"/>
    <property type="match status" value="1"/>
</dbReference>
<dbReference type="Gene3D" id="3.40.47.10">
    <property type="match status" value="2"/>
</dbReference>
<evidence type="ECO:0000256" key="3">
    <source>
        <dbReference type="ARBA" id="ARBA00022679"/>
    </source>
</evidence>
<dbReference type="PANTHER" id="PTHR43775:SF21">
    <property type="entry name" value="NON-REDUCING POLYKETIDE SYNTHASE AUSA-RELATED"/>
    <property type="match status" value="1"/>
</dbReference>
<dbReference type="GO" id="GO:0044550">
    <property type="term" value="P:secondary metabolite biosynthetic process"/>
    <property type="evidence" value="ECO:0007669"/>
    <property type="project" value="TreeGrafter"/>
</dbReference>
<dbReference type="InterPro" id="IPR050091">
    <property type="entry name" value="PKS_NRPS_Biosynth_Enz"/>
</dbReference>
<dbReference type="InterPro" id="IPR006162">
    <property type="entry name" value="Ppantetheine_attach_site"/>
</dbReference>
<dbReference type="PROSITE" id="PS00012">
    <property type="entry name" value="PHOSPHOPANTETHEINE"/>
    <property type="match status" value="1"/>
</dbReference>
<dbReference type="GO" id="GO:0004312">
    <property type="term" value="F:fatty acid synthase activity"/>
    <property type="evidence" value="ECO:0007669"/>
    <property type="project" value="TreeGrafter"/>
</dbReference>
<dbReference type="CDD" id="cd02440">
    <property type="entry name" value="AdoMet_MTases"/>
    <property type="match status" value="1"/>
</dbReference>
<dbReference type="Proteomes" id="UP000286045">
    <property type="component" value="Unassembled WGS sequence"/>
</dbReference>
<evidence type="ECO:0000256" key="4">
    <source>
        <dbReference type="ARBA" id="ARBA00023268"/>
    </source>
</evidence>
<dbReference type="InterPro" id="IPR001227">
    <property type="entry name" value="Ac_transferase_dom_sf"/>
</dbReference>
<dbReference type="Pfam" id="PF00109">
    <property type="entry name" value="ketoacyl-synt"/>
    <property type="match status" value="1"/>
</dbReference>
<keyword evidence="3" id="KW-0808">Transferase</keyword>
<comment type="caution">
    <text evidence="5">Lacks conserved residue(s) required for the propagation of feature annotation.</text>
</comment>
<dbReference type="Pfam" id="PF00550">
    <property type="entry name" value="PP-binding"/>
    <property type="match status" value="1"/>
</dbReference>
<evidence type="ECO:0000256" key="2">
    <source>
        <dbReference type="ARBA" id="ARBA00022553"/>
    </source>
</evidence>
<dbReference type="SMART" id="SM01294">
    <property type="entry name" value="PKS_PP_betabranch"/>
    <property type="match status" value="1"/>
</dbReference>
<comment type="caution">
    <text evidence="9">The sequence shown here is derived from an EMBL/GenBank/DDBJ whole genome shotgun (WGS) entry which is preliminary data.</text>
</comment>
<dbReference type="Gene3D" id="3.40.366.10">
    <property type="entry name" value="Malonyl-Coenzyme A Acyl Carrier Protein, domain 2"/>
    <property type="match status" value="2"/>
</dbReference>
<dbReference type="SMART" id="SM00825">
    <property type="entry name" value="PKS_KS"/>
    <property type="match status" value="1"/>
</dbReference>
<dbReference type="Gene3D" id="3.10.129.110">
    <property type="entry name" value="Polyketide synthase dehydratase"/>
    <property type="match status" value="1"/>
</dbReference>
<evidence type="ECO:0000256" key="1">
    <source>
        <dbReference type="ARBA" id="ARBA00022450"/>
    </source>
</evidence>
<dbReference type="InterPro" id="IPR014030">
    <property type="entry name" value="Ketoacyl_synth_N"/>
</dbReference>
<keyword evidence="10" id="KW-1185">Reference proteome</keyword>
<dbReference type="SMART" id="SM00823">
    <property type="entry name" value="PKS_PP"/>
    <property type="match status" value="1"/>
</dbReference>
<dbReference type="SUPFAM" id="SSF47336">
    <property type="entry name" value="ACP-like"/>
    <property type="match status" value="1"/>
</dbReference>
<dbReference type="EMBL" id="RYZI01000009">
    <property type="protein sequence ID" value="RWA14363.1"/>
    <property type="molecule type" value="Genomic_DNA"/>
</dbReference>
<dbReference type="InterPro" id="IPR042104">
    <property type="entry name" value="PKS_dehydratase_sf"/>
</dbReference>
<dbReference type="InterPro" id="IPR016035">
    <property type="entry name" value="Acyl_Trfase/lysoPLipase"/>
</dbReference>
<dbReference type="GO" id="GO:0031177">
    <property type="term" value="F:phosphopantetheine binding"/>
    <property type="evidence" value="ECO:0007669"/>
    <property type="project" value="InterPro"/>
</dbReference>
<dbReference type="InterPro" id="IPR029063">
    <property type="entry name" value="SAM-dependent_MTases_sf"/>
</dbReference>
<dbReference type="InterPro" id="IPR013217">
    <property type="entry name" value="Methyltransf_12"/>
</dbReference>
<evidence type="ECO:0000256" key="5">
    <source>
        <dbReference type="PROSITE-ProRule" id="PRU01363"/>
    </source>
</evidence>
<evidence type="ECO:0000259" key="8">
    <source>
        <dbReference type="PROSITE" id="PS52019"/>
    </source>
</evidence>
<dbReference type="Pfam" id="PF08242">
    <property type="entry name" value="Methyltransf_12"/>
    <property type="match status" value="1"/>
</dbReference>
<accession>A0A439DJ18</accession>
<evidence type="ECO:0000313" key="10">
    <source>
        <dbReference type="Proteomes" id="UP000286045"/>
    </source>
</evidence>
<feature type="region of interest" description="N-terminal hotdog fold" evidence="5">
    <location>
        <begin position="1046"/>
        <end position="1172"/>
    </location>
</feature>
<dbReference type="Pfam" id="PF02801">
    <property type="entry name" value="Ketoacyl-synt_C"/>
    <property type="match status" value="1"/>
</dbReference>